<evidence type="ECO:0000313" key="3">
    <source>
        <dbReference type="Proteomes" id="UP000077202"/>
    </source>
</evidence>
<accession>A0A176VH00</accession>
<feature type="compositionally biased region" description="Polar residues" evidence="1">
    <location>
        <begin position="95"/>
        <end position="105"/>
    </location>
</feature>
<dbReference type="Proteomes" id="UP000077202">
    <property type="component" value="Unassembled WGS sequence"/>
</dbReference>
<dbReference type="EMBL" id="LVLJ01003949">
    <property type="protein sequence ID" value="OAE19056.1"/>
    <property type="molecule type" value="Genomic_DNA"/>
</dbReference>
<proteinExistence type="predicted"/>
<evidence type="ECO:0000256" key="1">
    <source>
        <dbReference type="SAM" id="MobiDB-lite"/>
    </source>
</evidence>
<feature type="region of interest" description="Disordered" evidence="1">
    <location>
        <begin position="1"/>
        <end position="31"/>
    </location>
</feature>
<evidence type="ECO:0000313" key="2">
    <source>
        <dbReference type="EMBL" id="OAE19056.1"/>
    </source>
</evidence>
<sequence>MRPSAKIDIQDDDDVEEPHAKRQRRVMTPSALEDVVPHSRLRTRKPEHARFRLAETHARRKWGSSTKLPLEIAKERTLKEGEEGKYETETETSDQRLQSLDQPDSTSRKDLWPSEERSLNIPSVTVEFDTSKGPLAYQPKAEELSLSDLLSERIVLLMKYLDQKMVKYSVPASLMGSYVELVHRRTKAKAAATDGVTERIKILTFEWRPR</sequence>
<feature type="region of interest" description="Disordered" evidence="1">
    <location>
        <begin position="75"/>
        <end position="114"/>
    </location>
</feature>
<reference evidence="2" key="1">
    <citation type="submission" date="2016-03" db="EMBL/GenBank/DDBJ databases">
        <title>Mechanisms controlling the formation of the plant cell surface in tip-growing cells are functionally conserved among land plants.</title>
        <authorList>
            <person name="Honkanen S."/>
            <person name="Jones V.A."/>
            <person name="Morieri G."/>
            <person name="Champion C."/>
            <person name="Hetherington A.J."/>
            <person name="Kelly S."/>
            <person name="Saint-Marcoux D."/>
            <person name="Proust H."/>
            <person name="Prescott H."/>
            <person name="Dolan L."/>
        </authorList>
    </citation>
    <scope>NUCLEOTIDE SEQUENCE [LARGE SCALE GENOMIC DNA]</scope>
    <source>
        <tissue evidence="2">Whole gametophyte</tissue>
    </source>
</reference>
<name>A0A176VH00_MARPO</name>
<protein>
    <submittedName>
        <fullName evidence="2">Uncharacterized protein</fullName>
    </submittedName>
</protein>
<comment type="caution">
    <text evidence="2">The sequence shown here is derived from an EMBL/GenBank/DDBJ whole genome shotgun (WGS) entry which is preliminary data.</text>
</comment>
<feature type="compositionally biased region" description="Basic and acidic residues" evidence="1">
    <location>
        <begin position="75"/>
        <end position="88"/>
    </location>
</feature>
<keyword evidence="3" id="KW-1185">Reference proteome</keyword>
<gene>
    <name evidence="2" type="ORF">AXG93_2839s1520</name>
</gene>
<dbReference type="AlphaFoldDB" id="A0A176VH00"/>
<organism evidence="2 3">
    <name type="scientific">Marchantia polymorpha subsp. ruderalis</name>
    <dbReference type="NCBI Taxonomy" id="1480154"/>
    <lineage>
        <taxon>Eukaryota</taxon>
        <taxon>Viridiplantae</taxon>
        <taxon>Streptophyta</taxon>
        <taxon>Embryophyta</taxon>
        <taxon>Marchantiophyta</taxon>
        <taxon>Marchantiopsida</taxon>
        <taxon>Marchantiidae</taxon>
        <taxon>Marchantiales</taxon>
        <taxon>Marchantiaceae</taxon>
        <taxon>Marchantia</taxon>
    </lineage>
</organism>